<keyword evidence="2" id="KW-1185">Reference proteome</keyword>
<name>A0A6A0A3Q1_HAELA</name>
<dbReference type="AlphaFoldDB" id="A0A6A0A3Q1"/>
<gene>
    <name evidence="1" type="ORF">HaLaN_25146</name>
</gene>
<sequence length="99" mass="10899">MDVEAVIKALFDDDKDIAQVSPHIEGLGIVKQWLTDAEQTSLLAAIERERWLATSNQAMCFGSLPDWALSLGEAASQLLHSNGWVQDAEVQPPLVEQQL</sequence>
<dbReference type="Proteomes" id="UP000485058">
    <property type="component" value="Unassembled WGS sequence"/>
</dbReference>
<dbReference type="EMBL" id="BLLF01003286">
    <property type="protein sequence ID" value="GFH26914.1"/>
    <property type="molecule type" value="Genomic_DNA"/>
</dbReference>
<comment type="caution">
    <text evidence="1">The sequence shown here is derived from an EMBL/GenBank/DDBJ whole genome shotgun (WGS) entry which is preliminary data.</text>
</comment>
<organism evidence="1 2">
    <name type="scientific">Haematococcus lacustris</name>
    <name type="common">Green alga</name>
    <name type="synonym">Haematococcus pluvialis</name>
    <dbReference type="NCBI Taxonomy" id="44745"/>
    <lineage>
        <taxon>Eukaryota</taxon>
        <taxon>Viridiplantae</taxon>
        <taxon>Chlorophyta</taxon>
        <taxon>core chlorophytes</taxon>
        <taxon>Chlorophyceae</taxon>
        <taxon>CS clade</taxon>
        <taxon>Chlamydomonadales</taxon>
        <taxon>Haematococcaceae</taxon>
        <taxon>Haematococcus</taxon>
    </lineage>
</organism>
<accession>A0A6A0A3Q1</accession>
<proteinExistence type="predicted"/>
<evidence type="ECO:0000313" key="1">
    <source>
        <dbReference type="EMBL" id="GFH26914.1"/>
    </source>
</evidence>
<reference evidence="1 2" key="1">
    <citation type="submission" date="2020-02" db="EMBL/GenBank/DDBJ databases">
        <title>Draft genome sequence of Haematococcus lacustris strain NIES-144.</title>
        <authorList>
            <person name="Morimoto D."/>
            <person name="Nakagawa S."/>
            <person name="Yoshida T."/>
            <person name="Sawayama S."/>
        </authorList>
    </citation>
    <scope>NUCLEOTIDE SEQUENCE [LARGE SCALE GENOMIC DNA]</scope>
    <source>
        <strain evidence="1 2">NIES-144</strain>
    </source>
</reference>
<protein>
    <submittedName>
        <fullName evidence="1">Uncharacterized protein LOC104230716 isoform X2</fullName>
    </submittedName>
</protein>
<evidence type="ECO:0000313" key="2">
    <source>
        <dbReference type="Proteomes" id="UP000485058"/>
    </source>
</evidence>